<sequence>MRRTDRLFELIQLLRDGRLHRASELAERLEVSVRTIWRDMATLMASGLPVEGERGVGYILRAPITLPPMILTSEEMEALRLGVRLVAEGADPGLARAARGLAAKIAAVMPVTSAEDPDDLFVFTGDEATRAAPHLPILRAAIRERQRVSITYIDVNGGESHRDIRPLQLEFWGRIWTLAAFCEARGDFRSFRLDRIVSIHETGETFPRETGRELADYKARIATELMPEIRNNDRAGS</sequence>
<dbReference type="Proteomes" id="UP000628984">
    <property type="component" value="Unassembled WGS sequence"/>
</dbReference>
<keyword evidence="1" id="KW-0805">Transcription regulation</keyword>
<evidence type="ECO:0000313" key="4">
    <source>
        <dbReference type="EMBL" id="GGW22882.1"/>
    </source>
</evidence>
<proteinExistence type="predicted"/>
<dbReference type="PANTHER" id="PTHR34580:SF3">
    <property type="entry name" value="PROTEIN PAFB"/>
    <property type="match status" value="1"/>
</dbReference>
<dbReference type="InterPro" id="IPR013196">
    <property type="entry name" value="HTH_11"/>
</dbReference>
<dbReference type="GO" id="GO:0003700">
    <property type="term" value="F:DNA-binding transcription factor activity"/>
    <property type="evidence" value="ECO:0007669"/>
    <property type="project" value="InterPro"/>
</dbReference>
<organism evidence="4 5">
    <name type="scientific">Gemmobacter lanyuensis</name>
    <dbReference type="NCBI Taxonomy" id="1054497"/>
    <lineage>
        <taxon>Bacteria</taxon>
        <taxon>Pseudomonadati</taxon>
        <taxon>Pseudomonadota</taxon>
        <taxon>Alphaproteobacteria</taxon>
        <taxon>Rhodobacterales</taxon>
        <taxon>Paracoccaceae</taxon>
        <taxon>Gemmobacter</taxon>
    </lineage>
</organism>
<comment type="caution">
    <text evidence="4">The sequence shown here is derived from an EMBL/GenBank/DDBJ whole genome shotgun (WGS) entry which is preliminary data.</text>
</comment>
<dbReference type="PROSITE" id="PS52050">
    <property type="entry name" value="WYL"/>
    <property type="match status" value="1"/>
</dbReference>
<gene>
    <name evidence="4" type="ORF">GCM10011452_07040</name>
</gene>
<dbReference type="Gene3D" id="1.10.10.10">
    <property type="entry name" value="Winged helix-like DNA-binding domain superfamily/Winged helix DNA-binding domain"/>
    <property type="match status" value="1"/>
</dbReference>
<reference evidence="4" key="1">
    <citation type="journal article" date="2014" name="Int. J. Syst. Evol. Microbiol.">
        <title>Complete genome sequence of Corynebacterium casei LMG S-19264T (=DSM 44701T), isolated from a smear-ripened cheese.</title>
        <authorList>
            <consortium name="US DOE Joint Genome Institute (JGI-PGF)"/>
            <person name="Walter F."/>
            <person name="Albersmeier A."/>
            <person name="Kalinowski J."/>
            <person name="Ruckert C."/>
        </authorList>
    </citation>
    <scope>NUCLEOTIDE SEQUENCE</scope>
    <source>
        <strain evidence="4">KCTC 23714</strain>
    </source>
</reference>
<dbReference type="AlphaFoldDB" id="A0A918MGT7"/>
<dbReference type="EMBL" id="BMYQ01000001">
    <property type="protein sequence ID" value="GGW22882.1"/>
    <property type="molecule type" value="Genomic_DNA"/>
</dbReference>
<dbReference type="InterPro" id="IPR036388">
    <property type="entry name" value="WH-like_DNA-bd_sf"/>
</dbReference>
<protein>
    <submittedName>
        <fullName evidence="4">DNA-binding transcriptional regulator</fullName>
    </submittedName>
</protein>
<dbReference type="GO" id="GO:0003677">
    <property type="term" value="F:DNA binding"/>
    <property type="evidence" value="ECO:0007669"/>
    <property type="project" value="UniProtKB-KW"/>
</dbReference>
<dbReference type="InterPro" id="IPR001034">
    <property type="entry name" value="DeoR_HTH"/>
</dbReference>
<feature type="domain" description="HTH deoR-type" evidence="3">
    <location>
        <begin position="3"/>
        <end position="58"/>
    </location>
</feature>
<evidence type="ECO:0000256" key="1">
    <source>
        <dbReference type="ARBA" id="ARBA00023015"/>
    </source>
</evidence>
<dbReference type="SUPFAM" id="SSF46785">
    <property type="entry name" value="Winged helix' DNA-binding domain"/>
    <property type="match status" value="1"/>
</dbReference>
<evidence type="ECO:0000313" key="5">
    <source>
        <dbReference type="Proteomes" id="UP000628984"/>
    </source>
</evidence>
<evidence type="ECO:0000256" key="2">
    <source>
        <dbReference type="ARBA" id="ARBA00023163"/>
    </source>
</evidence>
<dbReference type="InterPro" id="IPR036390">
    <property type="entry name" value="WH_DNA-bd_sf"/>
</dbReference>
<keyword evidence="2" id="KW-0804">Transcription</keyword>
<evidence type="ECO:0000259" key="3">
    <source>
        <dbReference type="PROSITE" id="PS51000"/>
    </source>
</evidence>
<dbReference type="RefSeq" id="WP_189632407.1">
    <property type="nucleotide sequence ID" value="NZ_BMYQ01000001.1"/>
</dbReference>
<dbReference type="PROSITE" id="PS51000">
    <property type="entry name" value="HTH_DEOR_2"/>
    <property type="match status" value="1"/>
</dbReference>
<dbReference type="InterPro" id="IPR026881">
    <property type="entry name" value="WYL_dom"/>
</dbReference>
<reference evidence="4" key="2">
    <citation type="submission" date="2020-09" db="EMBL/GenBank/DDBJ databases">
        <authorList>
            <person name="Sun Q."/>
            <person name="Kim S."/>
        </authorList>
    </citation>
    <scope>NUCLEOTIDE SEQUENCE</scope>
    <source>
        <strain evidence="4">KCTC 23714</strain>
    </source>
</reference>
<dbReference type="PANTHER" id="PTHR34580">
    <property type="match status" value="1"/>
</dbReference>
<dbReference type="Pfam" id="PF13280">
    <property type="entry name" value="WYL"/>
    <property type="match status" value="1"/>
</dbReference>
<dbReference type="Pfam" id="PF08279">
    <property type="entry name" value="HTH_11"/>
    <property type="match status" value="1"/>
</dbReference>
<name>A0A918MGT7_9RHOB</name>
<accession>A0A918MGT7</accession>
<keyword evidence="4" id="KW-0238">DNA-binding</keyword>
<keyword evidence="5" id="KW-1185">Reference proteome</keyword>
<dbReference type="InterPro" id="IPR051534">
    <property type="entry name" value="CBASS_pafABC_assoc_protein"/>
</dbReference>